<dbReference type="AlphaFoldDB" id="A0A139A9U6"/>
<name>A0A139A9U6_GONPJ</name>
<keyword evidence="4" id="KW-1185">Reference proteome</keyword>
<feature type="compositionally biased region" description="Polar residues" evidence="2">
    <location>
        <begin position="390"/>
        <end position="406"/>
    </location>
</feature>
<feature type="coiled-coil region" evidence="1">
    <location>
        <begin position="582"/>
        <end position="609"/>
    </location>
</feature>
<sequence length="712" mass="72283">MGADDDRPDTVKLRPVLAQAALWEQKTKTQPQSQSDTQQTKLASAAAAPAASPPAQLPQQPNYSPSLTGNAPTGPTVTPTRATIPPPRPVMPFPGMQQPLMQINQRGFGTTSNQQQQLQPVFPASQQPPRPKFIPVKVFPTPTNSTSPFPRPVAPQAQSTPPPQAPLDLTRRPKGPSGRRLPSVYGSIPSTAATTNTKLFAPVPLGAQPVTATSTGPVAARPTGPAHLDKPSGAAGFGSSASTSPLATPPSPSPSASPAPSPRPPVSSSIPGARQVFPPVPTQATKPSFAPLPGGGRVNTGVGGGTNTGPSGPGLGLTPVAGNGFSAAPTSLQVVGGAPLPGLATNRTPSAPTLTQPTPPQLSGGKPRPPIPSKPSFSSSGSASAAVPQVDTNLSAATQQPSQSIASFVKRFPVVDGSTPPAPVRPVAVPKPLWPPPSPVPLTSGPAHMPTQPPPSIAHPIVDVAGPPSTRISSQSDPSSPYPPVEILLFELDAALARVAARAGVPQHEQPLVPDAIPALPPGIVDVAGPPPGWTAWESQLGQPRTQQQESTIAGPEESVLILPADSTASLLPAAADLPGELAQLRNVKHALSERVLELMEEVGRLREALGNGGGAIAAPAPAPAPMGTPMDSSPLLRALAARTAALHAATMRASAAETRLAQLSGALDDAFGLLKSASEGRDRDRKGGGWEVVEGLRKKVGTVQGSGAGGK</sequence>
<evidence type="ECO:0000313" key="3">
    <source>
        <dbReference type="EMBL" id="KXS13449.1"/>
    </source>
</evidence>
<feature type="compositionally biased region" description="Low complexity" evidence="2">
    <location>
        <begin position="232"/>
        <end position="246"/>
    </location>
</feature>
<evidence type="ECO:0000313" key="4">
    <source>
        <dbReference type="Proteomes" id="UP000070544"/>
    </source>
</evidence>
<feature type="compositionally biased region" description="Gly residues" evidence="2">
    <location>
        <begin position="293"/>
        <end position="315"/>
    </location>
</feature>
<reference evidence="3 4" key="1">
    <citation type="journal article" date="2015" name="Genome Biol. Evol.">
        <title>Phylogenomic analyses indicate that early fungi evolved digesting cell walls of algal ancestors of land plants.</title>
        <authorList>
            <person name="Chang Y."/>
            <person name="Wang S."/>
            <person name="Sekimoto S."/>
            <person name="Aerts A.L."/>
            <person name="Choi C."/>
            <person name="Clum A."/>
            <person name="LaButti K.M."/>
            <person name="Lindquist E.A."/>
            <person name="Yee Ngan C."/>
            <person name="Ohm R.A."/>
            <person name="Salamov A.A."/>
            <person name="Grigoriev I.V."/>
            <person name="Spatafora J.W."/>
            <person name="Berbee M.L."/>
        </authorList>
    </citation>
    <scope>NUCLEOTIDE SEQUENCE [LARGE SCALE GENOMIC DNA]</scope>
    <source>
        <strain evidence="3 4">JEL478</strain>
    </source>
</reference>
<feature type="compositionally biased region" description="Low complexity" evidence="2">
    <location>
        <begin position="468"/>
        <end position="479"/>
    </location>
</feature>
<feature type="compositionally biased region" description="Low complexity" evidence="2">
    <location>
        <begin position="374"/>
        <end position="388"/>
    </location>
</feature>
<organism evidence="3 4">
    <name type="scientific">Gonapodya prolifera (strain JEL478)</name>
    <name type="common">Monoblepharis prolifera</name>
    <dbReference type="NCBI Taxonomy" id="1344416"/>
    <lineage>
        <taxon>Eukaryota</taxon>
        <taxon>Fungi</taxon>
        <taxon>Fungi incertae sedis</taxon>
        <taxon>Chytridiomycota</taxon>
        <taxon>Chytridiomycota incertae sedis</taxon>
        <taxon>Monoblepharidomycetes</taxon>
        <taxon>Monoblepharidales</taxon>
        <taxon>Gonapodyaceae</taxon>
        <taxon>Gonapodya</taxon>
    </lineage>
</organism>
<protein>
    <submittedName>
        <fullName evidence="3">Uncharacterized protein</fullName>
    </submittedName>
</protein>
<feature type="compositionally biased region" description="Polar residues" evidence="2">
    <location>
        <begin position="188"/>
        <end position="198"/>
    </location>
</feature>
<feature type="compositionally biased region" description="Low complexity" evidence="2">
    <location>
        <begin position="139"/>
        <end position="159"/>
    </location>
</feature>
<dbReference type="OMA" id="FYNIMSE"/>
<dbReference type="Proteomes" id="UP000070544">
    <property type="component" value="Unassembled WGS sequence"/>
</dbReference>
<dbReference type="STRING" id="1344416.A0A139A9U6"/>
<evidence type="ECO:0000256" key="1">
    <source>
        <dbReference type="SAM" id="Coils"/>
    </source>
</evidence>
<feature type="compositionally biased region" description="Low complexity" evidence="2">
    <location>
        <begin position="28"/>
        <end position="50"/>
    </location>
</feature>
<dbReference type="EMBL" id="KQ965777">
    <property type="protein sequence ID" value="KXS13449.1"/>
    <property type="molecule type" value="Genomic_DNA"/>
</dbReference>
<proteinExistence type="predicted"/>
<evidence type="ECO:0000256" key="2">
    <source>
        <dbReference type="SAM" id="MobiDB-lite"/>
    </source>
</evidence>
<feature type="region of interest" description="Disordered" evidence="2">
    <location>
        <begin position="1"/>
        <end position="480"/>
    </location>
</feature>
<feature type="compositionally biased region" description="Pro residues" evidence="2">
    <location>
        <begin position="247"/>
        <end position="265"/>
    </location>
</feature>
<dbReference type="OrthoDB" id="10691614at2759"/>
<keyword evidence="1" id="KW-0175">Coiled coil</keyword>
<feature type="compositionally biased region" description="Polar residues" evidence="2">
    <location>
        <begin position="99"/>
        <end position="125"/>
    </location>
</feature>
<feature type="compositionally biased region" description="Polar residues" evidence="2">
    <location>
        <begin position="62"/>
        <end position="73"/>
    </location>
</feature>
<accession>A0A139A9U6</accession>
<gene>
    <name evidence="3" type="ORF">M427DRAFT_367104</name>
</gene>
<feature type="compositionally biased region" description="Basic and acidic residues" evidence="2">
    <location>
        <begin position="1"/>
        <end position="12"/>
    </location>
</feature>
<feature type="compositionally biased region" description="Low complexity" evidence="2">
    <location>
        <begin position="348"/>
        <end position="366"/>
    </location>
</feature>